<dbReference type="PANTHER" id="PTHR12149:SF8">
    <property type="entry name" value="PROTEIN-RIBULOSAMINE 3-KINASE"/>
    <property type="match status" value="1"/>
</dbReference>
<dbReference type="InterPro" id="IPR011009">
    <property type="entry name" value="Kinase-like_dom_sf"/>
</dbReference>
<evidence type="ECO:0000313" key="2">
    <source>
        <dbReference type="Proteomes" id="UP000003987"/>
    </source>
</evidence>
<dbReference type="InterPro" id="IPR016477">
    <property type="entry name" value="Fructo-/Ketosamine-3-kinase"/>
</dbReference>
<sequence length="145" mass="16281">MQTNAWFESLPIAPIGSWEPVSGGDINEAYRVIADGIPYFIKVQPHQSAQYFAHEQAGLKALGAVINTPTPIASGDLDGNAYLILNWIDEGPEDQTALGRAVAKLHQQHADQFGFTTNHRTKVLLKDNHWNNDWRDFYVNQRLQP</sequence>
<name>C7XTZ5_9LACO</name>
<dbReference type="eggNOG" id="COG3001">
    <property type="taxonomic scope" value="Bacteria"/>
</dbReference>
<organism evidence="1 2">
    <name type="scientific">Limosilactobacillus coleohominis 101-4-CHN</name>
    <dbReference type="NCBI Taxonomy" id="575594"/>
    <lineage>
        <taxon>Bacteria</taxon>
        <taxon>Bacillati</taxon>
        <taxon>Bacillota</taxon>
        <taxon>Bacilli</taxon>
        <taxon>Lactobacillales</taxon>
        <taxon>Lactobacillaceae</taxon>
        <taxon>Limosilactobacillus</taxon>
    </lineage>
</organism>
<dbReference type="PANTHER" id="PTHR12149">
    <property type="entry name" value="FRUCTOSAMINE 3 KINASE-RELATED PROTEIN"/>
    <property type="match status" value="1"/>
</dbReference>
<dbReference type="Proteomes" id="UP000003987">
    <property type="component" value="Unassembled WGS sequence"/>
</dbReference>
<accession>C7XTZ5</accession>
<keyword evidence="2" id="KW-1185">Reference proteome</keyword>
<dbReference type="Gene3D" id="3.90.1200.10">
    <property type="match status" value="1"/>
</dbReference>
<evidence type="ECO:0008006" key="3">
    <source>
        <dbReference type="Google" id="ProtNLM"/>
    </source>
</evidence>
<dbReference type="SUPFAM" id="SSF56112">
    <property type="entry name" value="Protein kinase-like (PK-like)"/>
    <property type="match status" value="1"/>
</dbReference>
<dbReference type="HOGENOM" id="CLU_124921_0_0_9"/>
<gene>
    <name evidence="1" type="ORF">HMPREF0501_00161</name>
</gene>
<dbReference type="EMBL" id="GG698802">
    <property type="protein sequence ID" value="EEU30756.1"/>
    <property type="molecule type" value="Genomic_DNA"/>
</dbReference>
<dbReference type="Pfam" id="PF03881">
    <property type="entry name" value="Fructosamin_kin"/>
    <property type="match status" value="1"/>
</dbReference>
<dbReference type="Gene3D" id="3.30.200.20">
    <property type="entry name" value="Phosphorylase Kinase, domain 1"/>
    <property type="match status" value="1"/>
</dbReference>
<evidence type="ECO:0000313" key="1">
    <source>
        <dbReference type="EMBL" id="EEU30756.1"/>
    </source>
</evidence>
<dbReference type="AlphaFoldDB" id="C7XTZ5"/>
<protein>
    <recommendedName>
        <fullName evidence="3">Aminoglycoside phosphotransferase domain-containing protein</fullName>
    </recommendedName>
</protein>
<reference evidence="1 2" key="1">
    <citation type="submission" date="2009-06" db="EMBL/GenBank/DDBJ databases">
        <title>The Genome Sequence of Lactobacillus coleohominis strain 101-4-CHN.</title>
        <authorList>
            <consortium name="The Broad Institute Genome Sequencing Platform"/>
            <person name="Ward D."/>
            <person name="Young S.K."/>
            <person name="Zeng Q."/>
            <person name="Koehrsen M."/>
            <person name="Alvarado L."/>
            <person name="Berlin A."/>
            <person name="Borenstein D."/>
            <person name="Chen Z."/>
            <person name="Engels R."/>
            <person name="Freedman E."/>
            <person name="Gellesch M."/>
            <person name="Goldberg J."/>
            <person name="Griggs A."/>
            <person name="Gujja S."/>
            <person name="Heiman D."/>
            <person name="Hepburn T."/>
            <person name="Howarth C."/>
            <person name="Jen D."/>
            <person name="Larson L."/>
            <person name="Lewis B."/>
            <person name="Mehta T."/>
            <person name="Park D."/>
            <person name="Pearson M."/>
            <person name="Roberts A."/>
            <person name="Saif S."/>
            <person name="Shea T."/>
            <person name="Shenoy N."/>
            <person name="Sisk P."/>
            <person name="Stolte C."/>
            <person name="Sykes S."/>
            <person name="Walk T."/>
            <person name="White J."/>
            <person name="Yandava C."/>
            <person name="Liu Y."/>
            <person name="Xu Q."/>
            <person name="Lander E."/>
            <person name="Nusbaum C."/>
            <person name="Galagan J."/>
            <person name="Birren B."/>
        </authorList>
    </citation>
    <scope>NUCLEOTIDE SEQUENCE [LARGE SCALE GENOMIC DNA]</scope>
    <source>
        <strain evidence="1 2">101-4-CHN</strain>
    </source>
</reference>
<proteinExistence type="predicted"/>